<organism evidence="1 2">
    <name type="scientific">Cladophialophora psammophila CBS 110553</name>
    <dbReference type="NCBI Taxonomy" id="1182543"/>
    <lineage>
        <taxon>Eukaryota</taxon>
        <taxon>Fungi</taxon>
        <taxon>Dikarya</taxon>
        <taxon>Ascomycota</taxon>
        <taxon>Pezizomycotina</taxon>
        <taxon>Eurotiomycetes</taxon>
        <taxon>Chaetothyriomycetidae</taxon>
        <taxon>Chaetothyriales</taxon>
        <taxon>Herpotrichiellaceae</taxon>
        <taxon>Cladophialophora</taxon>
    </lineage>
</organism>
<keyword evidence="2" id="KW-1185">Reference proteome</keyword>
<dbReference type="EMBL" id="AMGX01000032">
    <property type="protein sequence ID" value="EXJ59419.1"/>
    <property type="molecule type" value="Genomic_DNA"/>
</dbReference>
<name>W9WLV7_9EURO</name>
<dbReference type="GeneID" id="19196986"/>
<gene>
    <name evidence="1" type="ORF">A1O5_12300</name>
</gene>
<dbReference type="eggNOG" id="KOG1721">
    <property type="taxonomic scope" value="Eukaryota"/>
</dbReference>
<comment type="caution">
    <text evidence="1">The sequence shown here is derived from an EMBL/GenBank/DDBJ whole genome shotgun (WGS) entry which is preliminary data.</text>
</comment>
<dbReference type="OrthoDB" id="654211at2759"/>
<proteinExistence type="predicted"/>
<dbReference type="STRING" id="1182543.W9WLV7"/>
<accession>W9WLV7</accession>
<reference evidence="1 2" key="1">
    <citation type="submission" date="2013-03" db="EMBL/GenBank/DDBJ databases">
        <title>The Genome Sequence of Cladophialophora psammophila CBS 110553.</title>
        <authorList>
            <consortium name="The Broad Institute Genomics Platform"/>
            <person name="Cuomo C."/>
            <person name="de Hoog S."/>
            <person name="Gorbushina A."/>
            <person name="Walker B."/>
            <person name="Young S.K."/>
            <person name="Zeng Q."/>
            <person name="Gargeya S."/>
            <person name="Fitzgerald M."/>
            <person name="Haas B."/>
            <person name="Abouelleil A."/>
            <person name="Allen A.W."/>
            <person name="Alvarado L."/>
            <person name="Arachchi H.M."/>
            <person name="Berlin A.M."/>
            <person name="Chapman S.B."/>
            <person name="Gainer-Dewar J."/>
            <person name="Goldberg J."/>
            <person name="Griggs A."/>
            <person name="Gujja S."/>
            <person name="Hansen M."/>
            <person name="Howarth C."/>
            <person name="Imamovic A."/>
            <person name="Ireland A."/>
            <person name="Larimer J."/>
            <person name="McCowan C."/>
            <person name="Murphy C."/>
            <person name="Pearson M."/>
            <person name="Poon T.W."/>
            <person name="Priest M."/>
            <person name="Roberts A."/>
            <person name="Saif S."/>
            <person name="Shea T."/>
            <person name="Sisk P."/>
            <person name="Sykes S."/>
            <person name="Wortman J."/>
            <person name="Nusbaum C."/>
            <person name="Birren B."/>
        </authorList>
    </citation>
    <scope>NUCLEOTIDE SEQUENCE [LARGE SCALE GENOMIC DNA]</scope>
    <source>
        <strain evidence="1 2">CBS 110553</strain>
    </source>
</reference>
<dbReference type="AlphaFoldDB" id="W9WLV7"/>
<protein>
    <recommendedName>
        <fullName evidence="3">Transcription factor domain-containing protein</fullName>
    </recommendedName>
</protein>
<dbReference type="HOGENOM" id="CLU_012538_1_0_1"/>
<dbReference type="Proteomes" id="UP000019471">
    <property type="component" value="Unassembled WGS sequence"/>
</dbReference>
<evidence type="ECO:0008006" key="3">
    <source>
        <dbReference type="Google" id="ProtNLM"/>
    </source>
</evidence>
<evidence type="ECO:0000313" key="2">
    <source>
        <dbReference type="Proteomes" id="UP000019471"/>
    </source>
</evidence>
<dbReference type="RefSeq" id="XP_007751059.1">
    <property type="nucleotide sequence ID" value="XM_007752869.1"/>
</dbReference>
<sequence length="229" mass="26272">MNNAFVIFNNLPPRLMIKEATLHLACPEACFQATDGADCVNKIRRWYLGTSPGTQLSYLEGIELIRQESMSVEIQCRCAFLGPLNLFALTSSLHGLIFQYQHCFREQAQLVPIRNAAKNWGMIWQMYSEDFSASPPHAMVTEDTMTIHKMCNRVGFMRHAPEFWLLAKLMMDRITNCKVLEPREPFGSLVPETPSATDDSTEPIYHEYDQTSMQQVNDLITILQRIHIQ</sequence>
<evidence type="ECO:0000313" key="1">
    <source>
        <dbReference type="EMBL" id="EXJ59419.1"/>
    </source>
</evidence>